<dbReference type="OrthoDB" id="5295927at2"/>
<dbReference type="InterPro" id="IPR042106">
    <property type="entry name" value="Nuo/plastoQ_OxRdtase_6_NuoJ"/>
</dbReference>
<dbReference type="EMBL" id="CP024847">
    <property type="protein sequence ID" value="AUR51390.1"/>
    <property type="molecule type" value="Genomic_DNA"/>
</dbReference>
<evidence type="ECO:0000256" key="2">
    <source>
        <dbReference type="RuleBase" id="RU004429"/>
    </source>
</evidence>
<dbReference type="GO" id="GO:0008137">
    <property type="term" value="F:NADH dehydrogenase (ubiquinone) activity"/>
    <property type="evidence" value="ECO:0007669"/>
    <property type="project" value="UniProtKB-UniRule"/>
</dbReference>
<dbReference type="GO" id="GO:0048038">
    <property type="term" value="F:quinone binding"/>
    <property type="evidence" value="ECO:0007669"/>
    <property type="project" value="UniProtKB-UniRule"/>
</dbReference>
<dbReference type="Pfam" id="PF00499">
    <property type="entry name" value="Oxidored_q3"/>
    <property type="match status" value="1"/>
</dbReference>
<comment type="function">
    <text evidence="2">NDH-1 shuttles electrons from NADH, via FMN and iron-sulfur (Fe-S) centers, to quinones in the respiratory chain. Couples the redox reaction to proton translocation (for every two electrons transferred, four hydrogen ions are translocated across the cytoplasmic membrane), and thus conserves the redox energy in a proton gradient.</text>
</comment>
<feature type="transmembrane region" description="Helical" evidence="2">
    <location>
        <begin position="91"/>
        <end position="111"/>
    </location>
</feature>
<reference evidence="4" key="1">
    <citation type="submission" date="2017-11" db="EMBL/GenBank/DDBJ databases">
        <authorList>
            <person name="Chan K.G."/>
            <person name="Lee L.S."/>
        </authorList>
    </citation>
    <scope>NUCLEOTIDE SEQUENCE [LARGE SCALE GENOMIC DNA]</scope>
    <source>
        <strain evidence="4">DSM 100970</strain>
    </source>
</reference>
<sequence length="215" mass="23799">MDIVSVLFYVFAAILLFSGFRVITAKNPVHAALFLVLAFVTSACLWMMLNVEFLALTLILVYVGAVMVLFLFVVMMLDVDLESLRKGFWKNMPLALVLGVVVLLEMLLVIVKNPVVTSVANVDPESKISNANKLGWVLYTQYSYPVELASMILLLGLVVAVALTLRKTDKQAKYQNIAAQVAVDSKTRFTMVKMAAEVEEISSEENKQETAGDKQ</sequence>
<comment type="catalytic activity">
    <reaction evidence="2">
        <text>a quinone + NADH + 5 H(+)(in) = a quinol + NAD(+) + 4 H(+)(out)</text>
        <dbReference type="Rhea" id="RHEA:57888"/>
        <dbReference type="ChEBI" id="CHEBI:15378"/>
        <dbReference type="ChEBI" id="CHEBI:24646"/>
        <dbReference type="ChEBI" id="CHEBI:57540"/>
        <dbReference type="ChEBI" id="CHEBI:57945"/>
        <dbReference type="ChEBI" id="CHEBI:132124"/>
    </reaction>
</comment>
<proteinExistence type="inferred from homology"/>
<dbReference type="PANTHER" id="PTHR33269">
    <property type="entry name" value="NADH-UBIQUINONE OXIDOREDUCTASE CHAIN 6"/>
    <property type="match status" value="1"/>
</dbReference>
<name>A0A2I7N4K2_9NEIS</name>
<dbReference type="EC" id="7.1.1.-" evidence="2"/>
<dbReference type="Gene3D" id="1.20.120.1200">
    <property type="entry name" value="NADH-ubiquinone/plastoquinone oxidoreductase chain 6, subunit NuoJ"/>
    <property type="match status" value="1"/>
</dbReference>
<keyword evidence="2" id="KW-1133">Transmembrane helix</keyword>
<feature type="transmembrane region" description="Helical" evidence="2">
    <location>
        <begin position="142"/>
        <end position="165"/>
    </location>
</feature>
<dbReference type="InterPro" id="IPR001457">
    <property type="entry name" value="NADH_UbQ/plastoQ_OxRdtase_su6"/>
</dbReference>
<evidence type="ECO:0000313" key="4">
    <source>
        <dbReference type="Proteomes" id="UP000236655"/>
    </source>
</evidence>
<keyword evidence="2" id="KW-1003">Cell membrane</keyword>
<comment type="subcellular location">
    <subcellularLocation>
        <location evidence="2">Cell membrane</location>
        <topology evidence="2">Multi-pass membrane protein</topology>
    </subcellularLocation>
</comment>
<evidence type="ECO:0000256" key="1">
    <source>
        <dbReference type="ARBA" id="ARBA00005698"/>
    </source>
</evidence>
<comment type="similarity">
    <text evidence="1 2">Belongs to the complex I subunit 6 family.</text>
</comment>
<dbReference type="AlphaFoldDB" id="A0A2I7N4K2"/>
<protein>
    <recommendedName>
        <fullName evidence="2">NADH-quinone oxidoreductase subunit J</fullName>
        <ecNumber evidence="2">7.1.1.-</ecNumber>
    </recommendedName>
</protein>
<dbReference type="RefSeq" id="WP_102950690.1">
    <property type="nucleotide sequence ID" value="NZ_CP024847.1"/>
</dbReference>
<keyword evidence="4" id="KW-1185">Reference proteome</keyword>
<keyword evidence="2" id="KW-0874">Quinone</keyword>
<keyword evidence="2" id="KW-0812">Transmembrane</keyword>
<evidence type="ECO:0000313" key="3">
    <source>
        <dbReference type="EMBL" id="AUR51390.1"/>
    </source>
</evidence>
<keyword evidence="2" id="KW-0520">NAD</keyword>
<dbReference type="NCBIfam" id="NF005164">
    <property type="entry name" value="PRK06638.1-4"/>
    <property type="match status" value="1"/>
</dbReference>
<dbReference type="KEGG" id="nba:CUN60_03435"/>
<feature type="transmembrane region" description="Helical" evidence="2">
    <location>
        <begin position="6"/>
        <end position="24"/>
    </location>
</feature>
<dbReference type="PANTHER" id="PTHR33269:SF17">
    <property type="entry name" value="NADH-UBIQUINONE OXIDOREDUCTASE CHAIN 6"/>
    <property type="match status" value="1"/>
</dbReference>
<organism evidence="3 4">
    <name type="scientific">Aquella oligotrophica</name>
    <dbReference type="NCBI Taxonomy" id="2067065"/>
    <lineage>
        <taxon>Bacteria</taxon>
        <taxon>Pseudomonadati</taxon>
        <taxon>Pseudomonadota</taxon>
        <taxon>Betaproteobacteria</taxon>
        <taxon>Neisseriales</taxon>
        <taxon>Neisseriaceae</taxon>
        <taxon>Aquella</taxon>
    </lineage>
</organism>
<feature type="transmembrane region" description="Helical" evidence="2">
    <location>
        <begin position="55"/>
        <end position="79"/>
    </location>
</feature>
<accession>A0A2I7N4K2</accession>
<keyword evidence="2" id="KW-0472">Membrane</keyword>
<feature type="transmembrane region" description="Helical" evidence="2">
    <location>
        <begin position="31"/>
        <end position="49"/>
    </location>
</feature>
<gene>
    <name evidence="3" type="ORF">CUN60_03435</name>
</gene>
<dbReference type="Proteomes" id="UP000236655">
    <property type="component" value="Chromosome"/>
</dbReference>
<dbReference type="GO" id="GO:0005886">
    <property type="term" value="C:plasma membrane"/>
    <property type="evidence" value="ECO:0007669"/>
    <property type="project" value="UniProtKB-SubCell"/>
</dbReference>